<keyword evidence="4" id="KW-0934">Plastid</keyword>
<feature type="compositionally biased region" description="Polar residues" evidence="1">
    <location>
        <begin position="816"/>
        <end position="830"/>
    </location>
</feature>
<dbReference type="SUPFAM" id="SSF140990">
    <property type="entry name" value="FtsH protease domain-like"/>
    <property type="match status" value="1"/>
</dbReference>
<keyword evidence="4" id="KW-0132">Cell division</keyword>
<dbReference type="InterPro" id="IPR027417">
    <property type="entry name" value="P-loop_NTPase"/>
</dbReference>
<keyword evidence="2" id="KW-0472">Membrane</keyword>
<dbReference type="GO" id="GO:0004176">
    <property type="term" value="F:ATP-dependent peptidase activity"/>
    <property type="evidence" value="ECO:0007669"/>
    <property type="project" value="InterPro"/>
</dbReference>
<reference evidence="5" key="2">
    <citation type="submission" date="2013-03" db="EMBL/GenBank/DDBJ databases">
        <title>Organelle genomes of microalga Chlorella protothecoides reveal evolution from autotroph to heterotroph.</title>
        <authorList>
            <person name="Yan D."/>
            <person name="Wang Y."/>
            <person name="Shen Y."/>
            <person name="Gong J."/>
            <person name="Gao C."/>
            <person name="Jiang H."/>
            <person name="Dai J."/>
            <person name="Wu Q."/>
        </authorList>
    </citation>
    <scope>NUCLEOTIDE SEQUENCE</scope>
</reference>
<keyword evidence="2" id="KW-0812">Transmembrane</keyword>
<reference evidence="4" key="1">
    <citation type="submission" date="2013-02" db="EMBL/GenBank/DDBJ databases">
        <title>Chloroplast Sequencing of Green Alga Chlorella protothecoides and Comparative Analyses with C. variabilis and C. vulgaris.</title>
        <authorList>
            <person name="Park S.-H."/>
            <person name="Starkenburg S."/>
            <person name="Kyndt J."/>
            <person name="Angelova A."/>
            <person name="Chertkov O."/>
            <person name="Shen X."/>
            <person name="Brown J.K."/>
        </authorList>
    </citation>
    <scope>NUCLEOTIDE SEQUENCE</scope>
</reference>
<feature type="region of interest" description="Disordered" evidence="1">
    <location>
        <begin position="1918"/>
        <end position="1942"/>
    </location>
</feature>
<dbReference type="EMBL" id="KC631634">
    <property type="protein sequence ID" value="AGL10865.1"/>
    <property type="molecule type" value="Genomic_DNA"/>
</dbReference>
<dbReference type="InterPro" id="IPR037219">
    <property type="entry name" value="Peptidase_M41-like"/>
</dbReference>
<evidence type="ECO:0000313" key="6">
    <source>
        <dbReference type="EMBL" id="ARU77432.1"/>
    </source>
</evidence>
<evidence type="ECO:0000256" key="1">
    <source>
        <dbReference type="SAM" id="MobiDB-lite"/>
    </source>
</evidence>
<keyword evidence="2" id="KW-1133">Transmembrane helix</keyword>
<accession>A0A023HHU7</accession>
<evidence type="ECO:0000256" key="2">
    <source>
        <dbReference type="SAM" id="Phobius"/>
    </source>
</evidence>
<dbReference type="PANTHER" id="PTHR23076">
    <property type="entry name" value="METALLOPROTEASE M41 FTSH"/>
    <property type="match status" value="1"/>
</dbReference>
<feature type="compositionally biased region" description="Acidic residues" evidence="1">
    <location>
        <begin position="1890"/>
        <end position="1901"/>
    </location>
</feature>
<feature type="compositionally biased region" description="Polar residues" evidence="1">
    <location>
        <begin position="1878"/>
        <end position="1888"/>
    </location>
</feature>
<dbReference type="CDD" id="cd19481">
    <property type="entry name" value="RecA-like_protease"/>
    <property type="match status" value="1"/>
</dbReference>
<feature type="transmembrane region" description="Helical" evidence="2">
    <location>
        <begin position="82"/>
        <end position="100"/>
    </location>
</feature>
<gene>
    <name evidence="4" type="primary">FtsH</name>
    <name evidence="5" type="synonym">ftsH</name>
    <name evidence="6" type="ORF">BW920_0022</name>
    <name evidence="5" type="ORF">ChprCp062</name>
</gene>
<dbReference type="Gene3D" id="1.10.8.60">
    <property type="match status" value="1"/>
</dbReference>
<dbReference type="InterPro" id="IPR003959">
    <property type="entry name" value="ATPase_AAA_core"/>
</dbReference>
<keyword evidence="4" id="KW-0150">Chloroplast</keyword>
<feature type="region of interest" description="Disordered" evidence="1">
    <location>
        <begin position="816"/>
        <end position="858"/>
    </location>
</feature>
<organism evidence="4">
    <name type="scientific">Auxenochlorella protothecoides</name>
    <name type="common">Green microalga</name>
    <name type="synonym">Chlorella protothecoides</name>
    <dbReference type="NCBI Taxonomy" id="3075"/>
    <lineage>
        <taxon>Eukaryota</taxon>
        <taxon>Viridiplantae</taxon>
        <taxon>Chlorophyta</taxon>
        <taxon>core chlorophytes</taxon>
        <taxon>Trebouxiophyceae</taxon>
        <taxon>Chlorellales</taxon>
        <taxon>Chlorellaceae</taxon>
        <taxon>Auxenochlorella</taxon>
    </lineage>
</organism>
<dbReference type="KEGG" id="apro:CP73_p060"/>
<dbReference type="SUPFAM" id="SSF52540">
    <property type="entry name" value="P-loop containing nucleoside triphosphate hydrolases"/>
    <property type="match status" value="1"/>
</dbReference>
<dbReference type="GO" id="GO:0016887">
    <property type="term" value="F:ATP hydrolysis activity"/>
    <property type="evidence" value="ECO:0007669"/>
    <property type="project" value="InterPro"/>
</dbReference>
<sequence length="1942" mass="224599">MDKKQWERFENIIKTRFSPEQILRLNRISLKKYLIAKNEAEMKRIWEFRLSLLNSSKYSIQTSQSFQNYKVLLLLKNYTKHVGVLCLYYFTPGWYILGFIRTIKAKNLRILTTIKWELYVYNHRLTMNRKLRSIEVDQGLILSLFPFTFSAIQYIVVRFKPHLHPNVLEHTLPIFSYPIQTIKWETLMLSDDAQEILVKEQNKMGVFDEYLLIHRKNKLKLFGNTRWLDYILVPEVEANKSIQEAFLDLDNLPKKLASAKEVTYEYPNIKNYIQFLDSEVPLSYKQSAINKRELYQTRVNFNYLVRAYYRNFLYGVNEDLISLFNKLQKKAQKVKTRRGPSKKYSTGIKKVSSVREFASIADLEKFENRFKFTEDVEVANLDKTKSIKSLETDLQVDELNEELDFEDDYLNDEYEDLFEENFSLQSNEYYQNHFFKEDNSEDNSSNEGLSTVKKSVEKNTQDKVNENTKSVKNKNTKKDFYTLYAELGELLSEISIEETNIDIENSSTTNTNIDETSLNDQNILLPELRGAGNKKKGGKIKGLSEKEAAEVISTLNTFYREDKNLFRNCEFEDHGFSIPITPRKMSGYVYPDTPTNELILLRLREFLLKNETKTTLRVDLPPNFVFIKTYPVKYPDAPNPKNLLVATAAMDLTPEQLKAYKERQKERQKEQQKGGDQDDLSLINQLDTKFYVDLDPEDPEPEVQPTDPRAEKVLEDDYRGPAILVNENNDIRVISKIDDTKPFISKTDGSAPILNVSLNYYLGVLNNNKILKFIDTKSSQSSSNISQPETNNSVSTDLAVTDLENKITDTKSLDNITLHNPVNDTQSNVESMIDDKEKSNKQKDFSKDEIPSGEETKDSILVEPNVVKSWVTNYHSPDNPIVPKNLMYSPYNLMKWHGLQAFDKALNDDLTNVPIHRAEFEVLNKEYTYAIRKKPYNKRWFVFPFLPDYYDPEGKQTKELPFSTKSNLFVVALSPESWEDRYASSDVVAPAIAKDAIKDIEQFENYEYEKKRSVRELTGYAITNIPTTKVYYPTGNNKPKLNFGLVNELDYNFSPFAVSLFNKIALATENPHIEQTLCEEEFGRILSPGIYKTVSKNGDAWEIDISVWEPLTTNSWLVVSQIGFSYIFFIVLKETMMNYGREFLAYLLEIFNTTGFLPPMMFDELKILLGEKETGFRVAKDFTKGFKDVVDIASLADELLDTLLYLRGMITNPALAQRAQSLLLVGPPGTGKTLLVHALAHEAKVPVLTLTAKGSKEPAAFERLFTEAHKLSPCIVFLDEVDSIASVRSGMDPSEHLMKVIRQGLDSSSNLARRSRTDNAVPEMSTIMGDLHPRILQNKEMFHMVVNRDVQNHIIKKNDDEYYRVGLLLKLLTELDGIESRDGIVIIGATNRLDVLDPALLRPGRFIRKVRLGLPNKNKRLQLFKHYSYMLGSDANIPWDYLVKVTYGFSAADISTIMNESGLKAIAQASHHTLETIEHGIDRLTTTSVARGVAKDTKNPKARKEFLFSTARSAYYQAAKALVGTLLKYHPPVIVVHLWYRHYSVRYNQIQRTVQLEWLKYVCRGELEHRIIGTYAGKAGEYLFLQDQGDFIDISDNSNIGAQDWSIGQSLVKLLVENWYMYTETMLLREPLPLKRNFNSMEHNDVREQYLYEFAQTYEKTPTAAKLLHGKAPQTRFPEKWWHLKLYQKYLNGEIQKWSSIYVPNPEEWKFNPYWVGPDRTFHQNTIAANIGKFEKLKHMAMLTRDYKMHSIIMESFNLAFLIVTEYRELLDQLAYELLHNEILREHTIYEIFSNFGFDCENLKEDLRKAPKMNPLPEDFKILYPSWGLNSDKPTIRWVDIAAILNPDSVAEENNDEANVTTDDLENTKKNKGNTENSEINEITYSNSDELGEEDEEDEEMQQEKVIDILGTFYSDIIRPNPFNSNTNKEDQDLDSNLTTEN</sequence>
<dbReference type="SMART" id="SM00382">
    <property type="entry name" value="AAA"/>
    <property type="match status" value="1"/>
</dbReference>
<dbReference type="EMBL" id="KY613608">
    <property type="protein sequence ID" value="ARU77432.1"/>
    <property type="molecule type" value="Genomic_DNA"/>
</dbReference>
<dbReference type="EMBL" id="KC843975">
    <property type="protein sequence ID" value="AGN72507.1"/>
    <property type="molecule type" value="Genomic_DNA"/>
</dbReference>
<evidence type="ECO:0000313" key="5">
    <source>
        <dbReference type="EMBL" id="AGN72507.1"/>
    </source>
</evidence>
<dbReference type="GO" id="GO:0051301">
    <property type="term" value="P:cell division"/>
    <property type="evidence" value="ECO:0007669"/>
    <property type="project" value="UniProtKB-KW"/>
</dbReference>
<geneLocation type="chloroplast" evidence="4"/>
<evidence type="ECO:0000313" key="4">
    <source>
        <dbReference type="EMBL" id="AGL10865.1"/>
    </source>
</evidence>
<evidence type="ECO:0000259" key="3">
    <source>
        <dbReference type="SMART" id="SM00382"/>
    </source>
</evidence>
<feature type="compositionally biased region" description="Basic and acidic residues" evidence="1">
    <location>
        <begin position="833"/>
        <end position="858"/>
    </location>
</feature>
<dbReference type="InterPro" id="IPR003593">
    <property type="entry name" value="AAA+_ATPase"/>
</dbReference>
<dbReference type="PROSITE" id="PS00674">
    <property type="entry name" value="AAA"/>
    <property type="match status" value="1"/>
</dbReference>
<feature type="domain" description="AAA+ ATPase" evidence="3">
    <location>
        <begin position="1218"/>
        <end position="1416"/>
    </location>
</feature>
<feature type="region of interest" description="Disordered" evidence="1">
    <location>
        <begin position="1853"/>
        <end position="1906"/>
    </location>
</feature>
<dbReference type="GO" id="GO:0005524">
    <property type="term" value="F:ATP binding"/>
    <property type="evidence" value="ECO:0007669"/>
    <property type="project" value="InterPro"/>
</dbReference>
<dbReference type="Pfam" id="PF00004">
    <property type="entry name" value="AAA"/>
    <property type="match status" value="2"/>
</dbReference>
<dbReference type="GeneID" id="18667142"/>
<name>A0A023HHU7_AUXPR</name>
<keyword evidence="4" id="KW-0131">Cell cycle</keyword>
<dbReference type="GO" id="GO:0004222">
    <property type="term" value="F:metalloendopeptidase activity"/>
    <property type="evidence" value="ECO:0007669"/>
    <property type="project" value="InterPro"/>
</dbReference>
<dbReference type="Gene3D" id="3.40.50.300">
    <property type="entry name" value="P-loop containing nucleotide triphosphate hydrolases"/>
    <property type="match status" value="2"/>
</dbReference>
<proteinExistence type="predicted"/>
<reference evidence="6" key="3">
    <citation type="submission" date="2017-02" db="EMBL/GenBank/DDBJ databases">
        <title>Whole genome sequencing of photosynthetic microalga Auxenochlorella protothecoides UTEX 2341.</title>
        <authorList>
            <person name="Patelou M."/>
            <person name="Skliros D."/>
            <person name="Kalliampakou K.I."/>
            <person name="Ioannidis N.E."/>
            <person name="Papazi A."/>
            <person name="Katharios P."/>
            <person name="Kotzabasis K."/>
            <person name="Flemetakis E."/>
        </authorList>
    </citation>
    <scope>NUCLEOTIDE SEQUENCE</scope>
    <source>
        <strain evidence="6">UTEX 2341</strain>
    </source>
</reference>
<dbReference type="InterPro" id="IPR003960">
    <property type="entry name" value="ATPase_AAA_CS"/>
</dbReference>
<protein>
    <submittedName>
        <fullName evidence="4 5">Cell division protein</fullName>
    </submittedName>
</protein>
<dbReference type="Gene3D" id="1.20.58.760">
    <property type="entry name" value="Peptidase M41"/>
    <property type="match status" value="1"/>
</dbReference>
<dbReference type="GO" id="GO:0006508">
    <property type="term" value="P:proteolysis"/>
    <property type="evidence" value="ECO:0007669"/>
    <property type="project" value="InterPro"/>
</dbReference>
<dbReference type="PANTHER" id="PTHR23076:SF99">
    <property type="entry name" value="INACTIVE ATP-DEPENDENT ZINC METALLOPROTEASE FTSHI 4, CHLOROPLASTIC-RELATED"/>
    <property type="match status" value="1"/>
</dbReference>
<dbReference type="RefSeq" id="YP_009019330.1">
    <property type="nucleotide sequence ID" value="NC_023775.1"/>
</dbReference>